<accession>A0AAE6Y2P0</accession>
<dbReference type="InterPro" id="IPR002182">
    <property type="entry name" value="NB-ARC"/>
</dbReference>
<dbReference type="EMBL" id="CP050692">
    <property type="protein sequence ID" value="QIT42300.1"/>
    <property type="molecule type" value="Genomic_DNA"/>
</dbReference>
<feature type="region of interest" description="Disordered" evidence="2">
    <location>
        <begin position="231"/>
        <end position="252"/>
    </location>
</feature>
<dbReference type="PANTHER" id="PTHR46082">
    <property type="entry name" value="ATP/GTP-BINDING PROTEIN-RELATED"/>
    <property type="match status" value="1"/>
</dbReference>
<organism evidence="5 6">
    <name type="scientific">Streptomyces antibioticus</name>
    <dbReference type="NCBI Taxonomy" id="1890"/>
    <lineage>
        <taxon>Bacteria</taxon>
        <taxon>Bacillati</taxon>
        <taxon>Actinomycetota</taxon>
        <taxon>Actinomycetes</taxon>
        <taxon>Kitasatosporales</taxon>
        <taxon>Streptomycetaceae</taxon>
        <taxon>Streptomyces</taxon>
    </lineage>
</organism>
<dbReference type="InterPro" id="IPR011990">
    <property type="entry name" value="TPR-like_helical_dom_sf"/>
</dbReference>
<dbReference type="InterPro" id="IPR056681">
    <property type="entry name" value="DUF7779"/>
</dbReference>
<dbReference type="Gene3D" id="3.40.50.300">
    <property type="entry name" value="P-loop containing nucleotide triphosphate hydrolases"/>
    <property type="match status" value="1"/>
</dbReference>
<evidence type="ECO:0000259" key="3">
    <source>
        <dbReference type="Pfam" id="PF00931"/>
    </source>
</evidence>
<gene>
    <name evidence="5" type="ORF">HCX60_01140</name>
</gene>
<dbReference type="NCBIfam" id="NF040586">
    <property type="entry name" value="FxSxx_TPR"/>
    <property type="match status" value="1"/>
</dbReference>
<evidence type="ECO:0000259" key="4">
    <source>
        <dbReference type="Pfam" id="PF25000"/>
    </source>
</evidence>
<dbReference type="Gene3D" id="1.25.40.10">
    <property type="entry name" value="Tetratricopeptide repeat domain"/>
    <property type="match status" value="2"/>
</dbReference>
<proteinExistence type="predicted"/>
<dbReference type="SUPFAM" id="SSF48452">
    <property type="entry name" value="TPR-like"/>
    <property type="match status" value="2"/>
</dbReference>
<dbReference type="InterPro" id="IPR053137">
    <property type="entry name" value="NLR-like"/>
</dbReference>
<sequence length="1156" mass="127667">MHSQGGGGRVGPLSGDTPEADELAQWLRRVTNGWTVRALADRFPYGRNQWSEFRKGTKLLPGYLLEDLVTVLIRDPRIRRIQLQEGIRLLEAAETAARARTAAVAEQPTGTALELQLRLDDARKGEIAAKDALLGTSRLVHMLLEVVGSLTRRCKALERERDQARAAVPPVDLRAIQGELDSTKALLDQADDRLAQARREREEAEDLRLLAEQRAEEYRLALEAVSRIVTSATTERRPGDAATASDDHDHRWQPAEDLHPLWEYEIALEAADEELAAHKSQLAAARAQMGVGVGAGAAAEGTSSVVAGHVVRADSADTEDGPAARTPRTRRPARHQAPYIWGNVPPRNPNFTGRQALLESLHERLLPGTTAVLPQAVHGMGGVGKTQLAVEYVFRYQHEYDIVWWISAERPDRIGPSLAELALRLGLTTEEESHIAGPVVREALREGRPYARWLLVFDNADNPDEVSPYFPRQGKGSILVTSRNRRWAQIGHAVEVNGFTRQESKELLLRRAGLPWDDDETDALAEALGDLPLALEQAAAWRAETGMPTSEYLRAFEETRAALDSAPPPDYPVPLTAAWSVSLGSLETHDPGALRLLQLCSYFASDPISRAIFFGGGEVSVHPELDPLLNDAKRLALAIREVNRYSLARVDHLTDSLQMHRLVQHAVRDRMSPDAQSRMRRGAHALLGAADPKEPGDPTSWPRYAELLPHVIASEAIRSDQSTVRHLVRNLAEYLHHQGDHRMSLAFSERTWQTWRTQFGEGDPLTRSMGRWLGFTYWTAGRFDKAAEQADRLRAAQGGDDPSDDALGVLRLTAAIHRAEGAFAAAADVDRTAYERARAAFGEDDPVTLDIAHGVAVHLRLSGDFQQAEELDRRTLVLKRRLFGKGDRSLLITVDGLAVAARERGRYATARRLHQSVHEAYGRDHPVTFEAMRQLSESCRKAGDPARSLELAKHAHTEFAKRYERNHPRTLAAELTLSMALRENGDLDAAHRHGVMACQRYRQVYSPRHPHSLSADVDLAVTLRQLGLAQEAHQLDEAALVALGGRLGEGHPLTLVCAINLATDLAALGRHEEARRRGEAALRHSRVSFGEEHPNTLVCAGNLALDLVAVGAVAEGTALREGTLRRMERALESPGPLTVRYTRGERIDCDIVPLSL</sequence>
<keyword evidence="1" id="KW-0175">Coiled coil</keyword>
<reference evidence="5 6" key="1">
    <citation type="submission" date="2020-03" db="EMBL/GenBank/DDBJ databases">
        <title>Is there a link between lipid content and antibiotic production in Streptomyces?</title>
        <authorList>
            <person name="David M."/>
            <person name="Lejeune C."/>
            <person name="Abreu S."/>
            <person name="Thibessard A."/>
            <person name="Leblond P."/>
            <person name="Chaminade P."/>
            <person name="Virolle M.-J."/>
        </authorList>
    </citation>
    <scope>NUCLEOTIDE SEQUENCE [LARGE SCALE GENOMIC DNA]</scope>
    <source>
        <strain evidence="5 6">DSM 41481</strain>
    </source>
</reference>
<dbReference type="GO" id="GO:0043531">
    <property type="term" value="F:ADP binding"/>
    <property type="evidence" value="ECO:0007669"/>
    <property type="project" value="InterPro"/>
</dbReference>
<dbReference type="AlphaFoldDB" id="A0AAE6Y2P0"/>
<evidence type="ECO:0000256" key="1">
    <source>
        <dbReference type="SAM" id="Coils"/>
    </source>
</evidence>
<dbReference type="Proteomes" id="UP000502504">
    <property type="component" value="Chromosome"/>
</dbReference>
<dbReference type="PANTHER" id="PTHR46082:SF6">
    <property type="entry name" value="AAA+ ATPASE DOMAIN-CONTAINING PROTEIN-RELATED"/>
    <property type="match status" value="1"/>
</dbReference>
<protein>
    <submittedName>
        <fullName evidence="5">Tetratricopeptide repeat protein</fullName>
    </submittedName>
</protein>
<feature type="coiled-coil region" evidence="1">
    <location>
        <begin position="261"/>
        <end position="288"/>
    </location>
</feature>
<dbReference type="Pfam" id="PF13374">
    <property type="entry name" value="TPR_10"/>
    <property type="match status" value="1"/>
</dbReference>
<dbReference type="Pfam" id="PF13424">
    <property type="entry name" value="TPR_12"/>
    <property type="match status" value="2"/>
</dbReference>
<feature type="compositionally biased region" description="Basic and acidic residues" evidence="2">
    <location>
        <begin position="234"/>
        <end position="252"/>
    </location>
</feature>
<dbReference type="RefSeq" id="WP_078631686.1">
    <property type="nucleotide sequence ID" value="NZ_CM007717.1"/>
</dbReference>
<feature type="domain" description="DUF7779" evidence="4">
    <location>
        <begin position="586"/>
        <end position="674"/>
    </location>
</feature>
<dbReference type="SUPFAM" id="SSF52540">
    <property type="entry name" value="P-loop containing nucleoside triphosphate hydrolases"/>
    <property type="match status" value="1"/>
</dbReference>
<dbReference type="Pfam" id="PF25000">
    <property type="entry name" value="DUF7779"/>
    <property type="match status" value="1"/>
</dbReference>
<feature type="domain" description="NB-ARC" evidence="3">
    <location>
        <begin position="357"/>
        <end position="507"/>
    </location>
</feature>
<evidence type="ECO:0000313" key="5">
    <source>
        <dbReference type="EMBL" id="QIT42300.1"/>
    </source>
</evidence>
<evidence type="ECO:0000256" key="2">
    <source>
        <dbReference type="SAM" id="MobiDB-lite"/>
    </source>
</evidence>
<dbReference type="InterPro" id="IPR027417">
    <property type="entry name" value="P-loop_NTPase"/>
</dbReference>
<evidence type="ECO:0000313" key="6">
    <source>
        <dbReference type="Proteomes" id="UP000502504"/>
    </source>
</evidence>
<feature type="coiled-coil region" evidence="1">
    <location>
        <begin position="147"/>
        <end position="221"/>
    </location>
</feature>
<name>A0AAE6Y2P0_STRAT</name>
<feature type="region of interest" description="Disordered" evidence="2">
    <location>
        <begin position="313"/>
        <end position="345"/>
    </location>
</feature>
<dbReference type="Pfam" id="PF00931">
    <property type="entry name" value="NB-ARC"/>
    <property type="match status" value="1"/>
</dbReference>